<evidence type="ECO:0000259" key="6">
    <source>
        <dbReference type="PROSITE" id="PS51461"/>
    </source>
</evidence>
<evidence type="ECO:0000313" key="7">
    <source>
        <dbReference type="Ensembl" id="ENSCRFP00000000020.1"/>
    </source>
</evidence>
<keyword evidence="8" id="KW-1185">Reference proteome</keyword>
<keyword evidence="3" id="KW-0272">Extracellular matrix</keyword>
<feature type="region of interest" description="Disordered" evidence="5">
    <location>
        <begin position="32"/>
        <end position="102"/>
    </location>
</feature>
<dbReference type="PROSITE" id="PS51461">
    <property type="entry name" value="NC1_FIB"/>
    <property type="match status" value="1"/>
</dbReference>
<protein>
    <recommendedName>
        <fullName evidence="6">Fibrillar collagen NC1 domain-containing protein</fullName>
    </recommendedName>
</protein>
<evidence type="ECO:0000313" key="8">
    <source>
        <dbReference type="Proteomes" id="UP000694396"/>
    </source>
</evidence>
<dbReference type="AlphaFoldDB" id="A0A8C3NVC3"/>
<dbReference type="Ensembl" id="ENSCRFT00000000021.1">
    <property type="protein sequence ID" value="ENSCRFP00000000020.1"/>
    <property type="gene ID" value="ENSCRFG00000000014.1"/>
</dbReference>
<dbReference type="Gene3D" id="2.60.120.1000">
    <property type="match status" value="1"/>
</dbReference>
<dbReference type="SMART" id="SM00038">
    <property type="entry name" value="COLFI"/>
    <property type="match status" value="1"/>
</dbReference>
<evidence type="ECO:0000256" key="3">
    <source>
        <dbReference type="ARBA" id="ARBA00022530"/>
    </source>
</evidence>
<dbReference type="InterPro" id="IPR000885">
    <property type="entry name" value="Fib_collagen_C"/>
</dbReference>
<dbReference type="GO" id="GO:0030198">
    <property type="term" value="P:extracellular matrix organization"/>
    <property type="evidence" value="ECO:0007669"/>
    <property type="project" value="TreeGrafter"/>
</dbReference>
<dbReference type="InterPro" id="IPR050149">
    <property type="entry name" value="Collagen_superfamily"/>
</dbReference>
<dbReference type="GO" id="GO:0005615">
    <property type="term" value="C:extracellular space"/>
    <property type="evidence" value="ECO:0007669"/>
    <property type="project" value="TreeGrafter"/>
</dbReference>
<accession>A0A8C3NVC3</accession>
<sequence>MASRCVTSFALFLPPLPGPLSPCVTPCHISQGKPGPHGVPGRPGPKGKQGDTGPPGPRGHPGIPGTPGLSGPKGLRGFPGLPGPRGTPGMPGLAGPPGPSGPALMLSQEELQHLIYSSNHLDYTVVWALLDTLSRELQALVEHPNGTKANPATTCKELLLAQPGLPDGQYYIDPNQGCPQDALLAFCNFTAGGETCIAPVHNQVPVKAWLSTYSSENTFEWFSTLPGGFLLEYAGASPVQLRFLRLHSHRAAQKVSYSCRPAPERGRPQPHKEIRFLADSRHHSYAASLQGCLLDNESSITDTIFQFITEELWLLPLRDLAVFHNGDASHQFGFTVGPVCFS</sequence>
<keyword evidence="4" id="KW-0176">Collagen</keyword>
<feature type="domain" description="Fibrillar collagen NC1" evidence="6">
    <location>
        <begin position="124"/>
        <end position="342"/>
    </location>
</feature>
<name>A0A8C3NVC3_9PASS</name>
<reference evidence="7" key="2">
    <citation type="submission" date="2025-09" db="UniProtKB">
        <authorList>
            <consortium name="Ensembl"/>
        </authorList>
    </citation>
    <scope>IDENTIFICATION</scope>
</reference>
<evidence type="ECO:0000256" key="5">
    <source>
        <dbReference type="SAM" id="MobiDB-lite"/>
    </source>
</evidence>
<dbReference type="Pfam" id="PF01391">
    <property type="entry name" value="Collagen"/>
    <property type="match status" value="1"/>
</dbReference>
<feature type="compositionally biased region" description="Low complexity" evidence="5">
    <location>
        <begin position="60"/>
        <end position="79"/>
    </location>
</feature>
<evidence type="ECO:0000256" key="2">
    <source>
        <dbReference type="ARBA" id="ARBA00022525"/>
    </source>
</evidence>
<dbReference type="GO" id="GO:0030020">
    <property type="term" value="F:extracellular matrix structural constituent conferring tensile strength"/>
    <property type="evidence" value="ECO:0007669"/>
    <property type="project" value="TreeGrafter"/>
</dbReference>
<proteinExistence type="predicted"/>
<dbReference type="InterPro" id="IPR008160">
    <property type="entry name" value="Collagen"/>
</dbReference>
<dbReference type="Proteomes" id="UP000694396">
    <property type="component" value="Unplaced"/>
</dbReference>
<organism evidence="7 8">
    <name type="scientific">Cyanoderma ruficeps</name>
    <name type="common">rufous-capped babbler</name>
    <dbReference type="NCBI Taxonomy" id="181631"/>
    <lineage>
        <taxon>Eukaryota</taxon>
        <taxon>Metazoa</taxon>
        <taxon>Chordata</taxon>
        <taxon>Craniata</taxon>
        <taxon>Vertebrata</taxon>
        <taxon>Euteleostomi</taxon>
        <taxon>Archelosauria</taxon>
        <taxon>Archosauria</taxon>
        <taxon>Dinosauria</taxon>
        <taxon>Saurischia</taxon>
        <taxon>Theropoda</taxon>
        <taxon>Coelurosauria</taxon>
        <taxon>Aves</taxon>
        <taxon>Neognathae</taxon>
        <taxon>Neoaves</taxon>
        <taxon>Telluraves</taxon>
        <taxon>Australaves</taxon>
        <taxon>Passeriformes</taxon>
        <taxon>Sylvioidea</taxon>
        <taxon>Timaliidae</taxon>
        <taxon>Cyanoderma</taxon>
    </lineage>
</organism>
<dbReference type="Pfam" id="PF01410">
    <property type="entry name" value="COLFI"/>
    <property type="match status" value="2"/>
</dbReference>
<evidence type="ECO:0000256" key="4">
    <source>
        <dbReference type="ARBA" id="ARBA00023119"/>
    </source>
</evidence>
<comment type="subcellular location">
    <subcellularLocation>
        <location evidence="1">Secreted</location>
    </subcellularLocation>
</comment>
<dbReference type="PANTHER" id="PTHR24023">
    <property type="entry name" value="COLLAGEN ALPHA"/>
    <property type="match status" value="1"/>
</dbReference>
<keyword evidence="2" id="KW-0964">Secreted</keyword>
<dbReference type="GO" id="GO:0005581">
    <property type="term" value="C:collagen trimer"/>
    <property type="evidence" value="ECO:0007669"/>
    <property type="project" value="UniProtKB-KW"/>
</dbReference>
<dbReference type="GO" id="GO:0031012">
    <property type="term" value="C:extracellular matrix"/>
    <property type="evidence" value="ECO:0007669"/>
    <property type="project" value="TreeGrafter"/>
</dbReference>
<dbReference type="PANTHER" id="PTHR24023:SF1112">
    <property type="entry name" value="COL_CUTICLE_N DOMAIN-CONTAINING PROTEIN-RELATED"/>
    <property type="match status" value="1"/>
</dbReference>
<reference evidence="7" key="1">
    <citation type="submission" date="2025-08" db="UniProtKB">
        <authorList>
            <consortium name="Ensembl"/>
        </authorList>
    </citation>
    <scope>IDENTIFICATION</scope>
</reference>
<evidence type="ECO:0000256" key="1">
    <source>
        <dbReference type="ARBA" id="ARBA00004613"/>
    </source>
</evidence>